<proteinExistence type="predicted"/>
<protein>
    <recommendedName>
        <fullName evidence="1">DXP reductoisomerase C-terminal domain-containing protein</fullName>
    </recommendedName>
</protein>
<organism evidence="2">
    <name type="scientific">marine sediment metagenome</name>
    <dbReference type="NCBI Taxonomy" id="412755"/>
    <lineage>
        <taxon>unclassified sequences</taxon>
        <taxon>metagenomes</taxon>
        <taxon>ecological metagenomes</taxon>
    </lineage>
</organism>
<dbReference type="InterPro" id="IPR026877">
    <property type="entry name" value="DXPR_C"/>
</dbReference>
<accession>A0A1B6NRQ2</accession>
<evidence type="ECO:0000259" key="1">
    <source>
        <dbReference type="Pfam" id="PF13288"/>
    </source>
</evidence>
<dbReference type="EMBL" id="AYSL01001339">
    <property type="protein sequence ID" value="KTF06144.1"/>
    <property type="molecule type" value="Genomic_DNA"/>
</dbReference>
<sequence length="70" mass="7888">CPWPRWIWPRRQPDLPRPDETRWPALRLAREVMAAGGAGAVFNAAKEQALDDFIAGRIRLPTCPPGSKPR</sequence>
<evidence type="ECO:0000313" key="2">
    <source>
        <dbReference type="EMBL" id="KTF06144.1"/>
    </source>
</evidence>
<gene>
    <name evidence="2" type="ORF">MGSAQ_002360</name>
</gene>
<dbReference type="InterPro" id="IPR036169">
    <property type="entry name" value="DXPR_C_sf"/>
</dbReference>
<dbReference type="Pfam" id="PF13288">
    <property type="entry name" value="DXPR_C"/>
    <property type="match status" value="1"/>
</dbReference>
<dbReference type="AlphaFoldDB" id="A0A1B6NRQ2"/>
<feature type="non-terminal residue" evidence="2">
    <location>
        <position position="1"/>
    </location>
</feature>
<dbReference type="Gene3D" id="1.10.1740.10">
    <property type="match status" value="1"/>
</dbReference>
<feature type="domain" description="DXP reductoisomerase C-terminal" evidence="1">
    <location>
        <begin position="16"/>
        <end position="59"/>
    </location>
</feature>
<reference evidence="2" key="1">
    <citation type="submission" date="2013-11" db="EMBL/GenBank/DDBJ databases">
        <title>Microbial diversity, functional groups and degradation webs in Northern and Southern Mediterranean and Red Sea marine crude oil polluted sites.</title>
        <authorList>
            <person name="Daffonchio D."/>
            <person name="Mapelli F."/>
            <person name="Ferrer M."/>
            <person name="Richter M."/>
            <person name="Cherif A."/>
            <person name="Malkawi H.I."/>
            <person name="Yakimov M.M."/>
            <person name="Abdel-Fattah Y.R."/>
            <person name="Blaghen M."/>
            <person name="Golyshin P.N."/>
            <person name="Kalogerakis N."/>
            <person name="Boon N."/>
            <person name="Magagnini M."/>
            <person name="Fava F."/>
        </authorList>
    </citation>
    <scope>NUCLEOTIDE SEQUENCE</scope>
</reference>
<dbReference type="SUPFAM" id="SSF69055">
    <property type="entry name" value="1-deoxy-D-xylulose-5-phosphate reductoisomerase, C-terminal domain"/>
    <property type="match status" value="1"/>
</dbReference>
<comment type="caution">
    <text evidence="2">The sequence shown here is derived from an EMBL/GenBank/DDBJ whole genome shotgun (WGS) entry which is preliminary data.</text>
</comment>
<name>A0A1B6NRQ2_9ZZZZ</name>